<evidence type="ECO:0000313" key="12">
    <source>
        <dbReference type="Proteomes" id="UP000054498"/>
    </source>
</evidence>
<dbReference type="Pfam" id="PF02696">
    <property type="entry name" value="SelO"/>
    <property type="match status" value="2"/>
</dbReference>
<dbReference type="GeneID" id="25735185"/>
<feature type="compositionally biased region" description="Low complexity" evidence="10">
    <location>
        <begin position="334"/>
        <end position="343"/>
    </location>
</feature>
<name>A0A0D2NLY6_9CHLO</name>
<dbReference type="GO" id="GO:0005524">
    <property type="term" value="F:ATP binding"/>
    <property type="evidence" value="ECO:0007669"/>
    <property type="project" value="UniProtKB-KW"/>
</dbReference>
<dbReference type="EMBL" id="KK100476">
    <property type="protein sequence ID" value="KIZ05651.1"/>
    <property type="molecule type" value="Genomic_DNA"/>
</dbReference>
<evidence type="ECO:0000256" key="7">
    <source>
        <dbReference type="ARBA" id="ARBA00022840"/>
    </source>
</evidence>
<dbReference type="GO" id="GO:0046872">
    <property type="term" value="F:metal ion binding"/>
    <property type="evidence" value="ECO:0007669"/>
    <property type="project" value="UniProtKB-KW"/>
</dbReference>
<evidence type="ECO:0000256" key="6">
    <source>
        <dbReference type="ARBA" id="ARBA00022741"/>
    </source>
</evidence>
<evidence type="ECO:0000256" key="8">
    <source>
        <dbReference type="ARBA" id="ARBA00022842"/>
    </source>
</evidence>
<dbReference type="OrthoDB" id="10254721at2759"/>
<dbReference type="AlphaFoldDB" id="A0A0D2NLY6"/>
<dbReference type="GO" id="GO:0016779">
    <property type="term" value="F:nucleotidyltransferase activity"/>
    <property type="evidence" value="ECO:0007669"/>
    <property type="project" value="UniProtKB-KW"/>
</dbReference>
<protein>
    <recommendedName>
        <fullName evidence="9">Selenoprotein O</fullName>
    </recommendedName>
</protein>
<evidence type="ECO:0000256" key="1">
    <source>
        <dbReference type="ARBA" id="ARBA00001946"/>
    </source>
</evidence>
<feature type="region of interest" description="Disordered" evidence="10">
    <location>
        <begin position="322"/>
        <end position="343"/>
    </location>
</feature>
<accession>A0A0D2NLY6</accession>
<dbReference type="PANTHER" id="PTHR12153:SF15">
    <property type="entry name" value="PROTEIN ADENYLYLTRANSFERASE SELO, MITOCHONDRIAL"/>
    <property type="match status" value="1"/>
</dbReference>
<dbReference type="RefSeq" id="XP_013904670.1">
    <property type="nucleotide sequence ID" value="XM_014049216.1"/>
</dbReference>
<comment type="similarity">
    <text evidence="2">Belongs to the SELO family.</text>
</comment>
<evidence type="ECO:0000256" key="9">
    <source>
        <dbReference type="ARBA" id="ARBA00031547"/>
    </source>
</evidence>
<dbReference type="InterPro" id="IPR003846">
    <property type="entry name" value="SelO"/>
</dbReference>
<keyword evidence="12" id="KW-1185">Reference proteome</keyword>
<keyword evidence="8" id="KW-0460">Magnesium</keyword>
<evidence type="ECO:0000256" key="5">
    <source>
        <dbReference type="ARBA" id="ARBA00022723"/>
    </source>
</evidence>
<comment type="cofactor">
    <cofactor evidence="1">
        <name>Mg(2+)</name>
        <dbReference type="ChEBI" id="CHEBI:18420"/>
    </cofactor>
</comment>
<sequence length="566" mass="60108">MTTFTLTARFDNLVLRALPVEEGPNRPRPVAGACFSRVQPAPVDGPRVVVVSEGALRLLDLDPAEASSHPSDFAEFFGGNRLLPGAQPAAHCYAGHQFGSFAGQLGDGAALYLGEVVNSRGERWELQLKGAGPTPYSRCSLVTSDTRIERDPLYDGHVQQERASVISRIAPSFIRFGSFEIFKPQDPLTGRSGPSAGREGEMLPGMVDYVISYDPGHVCNGSDDSGRYDYQGQPEICRWNCEMLAAALGGALLPPAKVRAGLAAFDREYDSTYRPTMRRKLGLLLADEGAADDTLTSDLLQLMADTGADWTNTWRALATFPMPPPTPSEPGETARGPEGGEAVAGAAQGEGAGLPFPDGGFLGRQLSELASVDEMAKGSGSKIPEDNLNMMSYVALRDPAILHAMGLTPEFIKAQMARAQAAAKWRATTPESKSRQDAAAWAAWLSRYGARLQREAALGGSDAERVRAMIAANPRVVLRNWVAEEAIRAAEKGDFAPVRQLLVVLTQPFKEADDVAAGEVAGADGKKGAAQSEPAGAPEPVAGVCPYRIGGKPPAWAGELCVTCSS</sequence>
<evidence type="ECO:0000313" key="11">
    <source>
        <dbReference type="EMBL" id="KIZ05651.1"/>
    </source>
</evidence>
<evidence type="ECO:0000256" key="4">
    <source>
        <dbReference type="ARBA" id="ARBA00022695"/>
    </source>
</evidence>
<proteinExistence type="inferred from homology"/>
<dbReference type="STRING" id="145388.A0A0D2NLY6"/>
<dbReference type="Proteomes" id="UP000054498">
    <property type="component" value="Unassembled WGS sequence"/>
</dbReference>
<reference evidence="11 12" key="1">
    <citation type="journal article" date="2013" name="BMC Genomics">
        <title>Reconstruction of the lipid metabolism for the microalga Monoraphidium neglectum from its genome sequence reveals characteristics suitable for biofuel production.</title>
        <authorList>
            <person name="Bogen C."/>
            <person name="Al-Dilaimi A."/>
            <person name="Albersmeier A."/>
            <person name="Wichmann J."/>
            <person name="Grundmann M."/>
            <person name="Rupp O."/>
            <person name="Lauersen K.J."/>
            <person name="Blifernez-Klassen O."/>
            <person name="Kalinowski J."/>
            <person name="Goesmann A."/>
            <person name="Mussgnug J.H."/>
            <person name="Kruse O."/>
        </authorList>
    </citation>
    <scope>NUCLEOTIDE SEQUENCE [LARGE SCALE GENOMIC DNA]</scope>
    <source>
        <strain evidence="11 12">SAG 48.87</strain>
    </source>
</reference>
<keyword evidence="5" id="KW-0479">Metal-binding</keyword>
<keyword evidence="7" id="KW-0067">ATP-binding</keyword>
<organism evidence="11 12">
    <name type="scientific">Monoraphidium neglectum</name>
    <dbReference type="NCBI Taxonomy" id="145388"/>
    <lineage>
        <taxon>Eukaryota</taxon>
        <taxon>Viridiplantae</taxon>
        <taxon>Chlorophyta</taxon>
        <taxon>core chlorophytes</taxon>
        <taxon>Chlorophyceae</taxon>
        <taxon>CS clade</taxon>
        <taxon>Sphaeropleales</taxon>
        <taxon>Selenastraceae</taxon>
        <taxon>Monoraphidium</taxon>
    </lineage>
</organism>
<evidence type="ECO:0000256" key="3">
    <source>
        <dbReference type="ARBA" id="ARBA00022679"/>
    </source>
</evidence>
<evidence type="ECO:0000256" key="10">
    <source>
        <dbReference type="SAM" id="MobiDB-lite"/>
    </source>
</evidence>
<gene>
    <name evidence="11" type="ORF">MNEG_2307</name>
</gene>
<evidence type="ECO:0000256" key="2">
    <source>
        <dbReference type="ARBA" id="ARBA00009747"/>
    </source>
</evidence>
<keyword evidence="3" id="KW-0808">Transferase</keyword>
<keyword evidence="6" id="KW-0547">Nucleotide-binding</keyword>
<keyword evidence="4" id="KW-0548">Nucleotidyltransferase</keyword>
<dbReference type="KEGG" id="mng:MNEG_2307"/>
<dbReference type="PANTHER" id="PTHR12153">
    <property type="entry name" value="SELENOPROTEIN O"/>
    <property type="match status" value="1"/>
</dbReference>